<dbReference type="PANTHER" id="PTHR28620:SF1">
    <property type="entry name" value="CENP-V_GFA DOMAIN-CONTAINING PROTEIN"/>
    <property type="match status" value="1"/>
</dbReference>
<sequence length="197" mass="22027">MSSHPTQFTRRPYKGSCHCGTIKYITYLTLPFPDSPFPSPDPKTGMAERSGQRLYKCNCTVCHKMGILHLRLQNPPTDFLLLSSSLDPMSPEGGISDYTCNKGSNHRYFCANCGVRCFSMRGPMENAEVEVDGKVVKVWRPVAEGWREGKGAPCYLSINAVTLEEGPEGLDLREWHDNGWVKYVDSLDDSPGFSEKP</sequence>
<dbReference type="OrthoDB" id="3930719at2759"/>
<dbReference type="SUPFAM" id="SSF51316">
    <property type="entry name" value="Mss4-like"/>
    <property type="match status" value="1"/>
</dbReference>
<evidence type="ECO:0000313" key="6">
    <source>
        <dbReference type="Proteomes" id="UP000800235"/>
    </source>
</evidence>
<feature type="domain" description="CENP-V/GFA" evidence="4">
    <location>
        <begin position="13"/>
        <end position="147"/>
    </location>
</feature>
<dbReference type="GO" id="GO:0016846">
    <property type="term" value="F:carbon-sulfur lyase activity"/>
    <property type="evidence" value="ECO:0007669"/>
    <property type="project" value="InterPro"/>
</dbReference>
<comment type="similarity">
    <text evidence="1">Belongs to the Gfa family.</text>
</comment>
<dbReference type="Proteomes" id="UP000800235">
    <property type="component" value="Unassembled WGS sequence"/>
</dbReference>
<keyword evidence="6" id="KW-1185">Reference proteome</keyword>
<gene>
    <name evidence="5" type="ORF">EJ08DRAFT_481734</name>
</gene>
<dbReference type="EMBL" id="MU007091">
    <property type="protein sequence ID" value="KAF2422397.1"/>
    <property type="molecule type" value="Genomic_DNA"/>
</dbReference>
<evidence type="ECO:0000313" key="5">
    <source>
        <dbReference type="EMBL" id="KAF2422397.1"/>
    </source>
</evidence>
<dbReference type="InterPro" id="IPR011057">
    <property type="entry name" value="Mss4-like_sf"/>
</dbReference>
<dbReference type="InterPro" id="IPR006913">
    <property type="entry name" value="CENP-V/GFA"/>
</dbReference>
<reference evidence="5" key="1">
    <citation type="journal article" date="2020" name="Stud. Mycol.">
        <title>101 Dothideomycetes genomes: a test case for predicting lifestyles and emergence of pathogens.</title>
        <authorList>
            <person name="Haridas S."/>
            <person name="Albert R."/>
            <person name="Binder M."/>
            <person name="Bloem J."/>
            <person name="Labutti K."/>
            <person name="Salamov A."/>
            <person name="Andreopoulos B."/>
            <person name="Baker S."/>
            <person name="Barry K."/>
            <person name="Bills G."/>
            <person name="Bluhm B."/>
            <person name="Cannon C."/>
            <person name="Castanera R."/>
            <person name="Culley D."/>
            <person name="Daum C."/>
            <person name="Ezra D."/>
            <person name="Gonzalez J."/>
            <person name="Henrissat B."/>
            <person name="Kuo A."/>
            <person name="Liang C."/>
            <person name="Lipzen A."/>
            <person name="Lutzoni F."/>
            <person name="Magnuson J."/>
            <person name="Mondo S."/>
            <person name="Nolan M."/>
            <person name="Ohm R."/>
            <person name="Pangilinan J."/>
            <person name="Park H.-J."/>
            <person name="Ramirez L."/>
            <person name="Alfaro M."/>
            <person name="Sun H."/>
            <person name="Tritt A."/>
            <person name="Yoshinaga Y."/>
            <person name="Zwiers L.-H."/>
            <person name="Turgeon B."/>
            <person name="Goodwin S."/>
            <person name="Spatafora J."/>
            <person name="Crous P."/>
            <person name="Grigoriev I."/>
        </authorList>
    </citation>
    <scope>NUCLEOTIDE SEQUENCE</scope>
    <source>
        <strain evidence="5">CBS 130266</strain>
    </source>
</reference>
<comment type="caution">
    <text evidence="5">The sequence shown here is derived from an EMBL/GenBank/DDBJ whole genome shotgun (WGS) entry which is preliminary data.</text>
</comment>
<protein>
    <recommendedName>
        <fullName evidence="4">CENP-V/GFA domain-containing protein</fullName>
    </recommendedName>
</protein>
<evidence type="ECO:0000256" key="1">
    <source>
        <dbReference type="ARBA" id="ARBA00005495"/>
    </source>
</evidence>
<evidence type="ECO:0000259" key="4">
    <source>
        <dbReference type="PROSITE" id="PS51891"/>
    </source>
</evidence>
<keyword evidence="3" id="KW-0862">Zinc</keyword>
<evidence type="ECO:0000256" key="3">
    <source>
        <dbReference type="ARBA" id="ARBA00022833"/>
    </source>
</evidence>
<dbReference type="PANTHER" id="PTHR28620">
    <property type="entry name" value="CENTROMERE PROTEIN V"/>
    <property type="match status" value="1"/>
</dbReference>
<organism evidence="5 6">
    <name type="scientific">Tothia fuscella</name>
    <dbReference type="NCBI Taxonomy" id="1048955"/>
    <lineage>
        <taxon>Eukaryota</taxon>
        <taxon>Fungi</taxon>
        <taxon>Dikarya</taxon>
        <taxon>Ascomycota</taxon>
        <taxon>Pezizomycotina</taxon>
        <taxon>Dothideomycetes</taxon>
        <taxon>Pleosporomycetidae</taxon>
        <taxon>Venturiales</taxon>
        <taxon>Cylindrosympodiaceae</taxon>
        <taxon>Tothia</taxon>
    </lineage>
</organism>
<keyword evidence="2" id="KW-0479">Metal-binding</keyword>
<proteinExistence type="inferred from homology"/>
<dbReference type="GO" id="GO:0046872">
    <property type="term" value="F:metal ion binding"/>
    <property type="evidence" value="ECO:0007669"/>
    <property type="project" value="UniProtKB-KW"/>
</dbReference>
<dbReference type="Gene3D" id="2.170.150.70">
    <property type="match status" value="1"/>
</dbReference>
<dbReference type="InterPro" id="IPR052355">
    <property type="entry name" value="CENP-V-like"/>
</dbReference>
<name>A0A9P4NI85_9PEZI</name>
<dbReference type="PROSITE" id="PS51891">
    <property type="entry name" value="CENP_V_GFA"/>
    <property type="match status" value="1"/>
</dbReference>
<evidence type="ECO:0000256" key="2">
    <source>
        <dbReference type="ARBA" id="ARBA00022723"/>
    </source>
</evidence>
<accession>A0A9P4NI85</accession>
<dbReference type="AlphaFoldDB" id="A0A9P4NI85"/>